<dbReference type="InterPro" id="IPR019410">
    <property type="entry name" value="Methyltransf_16"/>
</dbReference>
<dbReference type="Pfam" id="PF10294">
    <property type="entry name" value="Methyltransf_16"/>
    <property type="match status" value="2"/>
</dbReference>
<dbReference type="SUPFAM" id="SSF53335">
    <property type="entry name" value="S-adenosyl-L-methionine-dependent methyltransferases"/>
    <property type="match status" value="1"/>
</dbReference>
<proteinExistence type="predicted"/>
<evidence type="ECO:0000313" key="2">
    <source>
        <dbReference type="EMBL" id="KAG0258996.1"/>
    </source>
</evidence>
<accession>A0AAD4H1H1</accession>
<sequence length="386" mass="43059">MEEELQGLQQEGNTQAAQYQERGQESGSPAGPATAMIPWKYCNVYANNRSPERLFLFQGQSIFIQQRLDEKVTIDQNTGNVVWDGAYLMSKFLESHIGNLQGKSCLELGAGTGLVSIVAWLLGATHVLATDLPGPHTEHVQRNTGSNAVRIAQERQREISRHEDDQGREIGGAEGGDERMRRRRNRQERNKMIALDSDNLNVAPLDWNTPVLSDSVKFQGPFAYILCSEILYLPQFHRALLKTLTKFADDKTVVLLLWKQRGLGEERFFDIASRPSTGWKVEYLDKTVLDTEFQDQPYGVAQMTRIPSSSSFSSSATSASPTVEAVLEVSLSHSPVFVLVVFYDQVSIVFLSPSQLLQESITGPTPAVNFKTYDPYQQLSTSPTPI</sequence>
<keyword evidence="3" id="KW-1185">Reference proteome</keyword>
<organism evidence="2 3">
    <name type="scientific">Linnemannia exigua</name>
    <dbReference type="NCBI Taxonomy" id="604196"/>
    <lineage>
        <taxon>Eukaryota</taxon>
        <taxon>Fungi</taxon>
        <taxon>Fungi incertae sedis</taxon>
        <taxon>Mucoromycota</taxon>
        <taxon>Mortierellomycotina</taxon>
        <taxon>Mortierellomycetes</taxon>
        <taxon>Mortierellales</taxon>
        <taxon>Mortierellaceae</taxon>
        <taxon>Linnemannia</taxon>
    </lineage>
</organism>
<feature type="compositionally biased region" description="Basic and acidic residues" evidence="1">
    <location>
        <begin position="156"/>
        <end position="168"/>
    </location>
</feature>
<dbReference type="InterPro" id="IPR029063">
    <property type="entry name" value="SAM-dependent_MTases_sf"/>
</dbReference>
<feature type="region of interest" description="Disordered" evidence="1">
    <location>
        <begin position="1"/>
        <end position="31"/>
    </location>
</feature>
<feature type="non-terminal residue" evidence="2">
    <location>
        <position position="386"/>
    </location>
</feature>
<comment type="caution">
    <text evidence="2">The sequence shown here is derived from an EMBL/GenBank/DDBJ whole genome shotgun (WGS) entry which is preliminary data.</text>
</comment>
<dbReference type="GO" id="GO:0008168">
    <property type="term" value="F:methyltransferase activity"/>
    <property type="evidence" value="ECO:0007669"/>
    <property type="project" value="UniProtKB-KW"/>
</dbReference>
<name>A0AAD4H1H1_9FUNG</name>
<reference evidence="2" key="1">
    <citation type="journal article" date="2020" name="Fungal Divers.">
        <title>Resolving the Mortierellaceae phylogeny through synthesis of multi-gene phylogenetics and phylogenomics.</title>
        <authorList>
            <person name="Vandepol N."/>
            <person name="Liber J."/>
            <person name="Desiro A."/>
            <person name="Na H."/>
            <person name="Kennedy M."/>
            <person name="Barry K."/>
            <person name="Grigoriev I.V."/>
            <person name="Miller A.N."/>
            <person name="O'Donnell K."/>
            <person name="Stajich J.E."/>
            <person name="Bonito G."/>
        </authorList>
    </citation>
    <scope>NUCLEOTIDE SEQUENCE</scope>
    <source>
        <strain evidence="2">NRRL 28262</strain>
    </source>
</reference>
<dbReference type="GO" id="GO:0032259">
    <property type="term" value="P:methylation"/>
    <property type="evidence" value="ECO:0007669"/>
    <property type="project" value="UniProtKB-KW"/>
</dbReference>
<dbReference type="PANTHER" id="PTHR14614">
    <property type="entry name" value="HEPATOCELLULAR CARCINOMA-ASSOCIATED ANTIGEN"/>
    <property type="match status" value="1"/>
</dbReference>
<feature type="compositionally biased region" description="Low complexity" evidence="1">
    <location>
        <begin position="1"/>
        <end position="12"/>
    </location>
</feature>
<keyword evidence="2" id="KW-0489">Methyltransferase</keyword>
<dbReference type="PANTHER" id="PTHR14614:SF109">
    <property type="entry name" value="RIBOSOMAL LYSINE N-METHYLTRANSFERASE 5"/>
    <property type="match status" value="1"/>
</dbReference>
<evidence type="ECO:0000313" key="3">
    <source>
        <dbReference type="Proteomes" id="UP001194580"/>
    </source>
</evidence>
<gene>
    <name evidence="2" type="primary">METTL21E</name>
    <name evidence="2" type="ORF">BGZ95_004825</name>
</gene>
<feature type="region of interest" description="Disordered" evidence="1">
    <location>
        <begin position="156"/>
        <end position="183"/>
    </location>
</feature>
<evidence type="ECO:0000256" key="1">
    <source>
        <dbReference type="SAM" id="MobiDB-lite"/>
    </source>
</evidence>
<dbReference type="AlphaFoldDB" id="A0AAD4H1H1"/>
<dbReference type="Proteomes" id="UP001194580">
    <property type="component" value="Unassembled WGS sequence"/>
</dbReference>
<dbReference type="Gene3D" id="3.40.50.150">
    <property type="entry name" value="Vaccinia Virus protein VP39"/>
    <property type="match status" value="1"/>
</dbReference>
<dbReference type="EMBL" id="JAAAIL010002242">
    <property type="protein sequence ID" value="KAG0258996.1"/>
    <property type="molecule type" value="Genomic_DNA"/>
</dbReference>
<protein>
    <submittedName>
        <fullName evidence="2">Methyltransferase-like protein 21E</fullName>
    </submittedName>
</protein>
<keyword evidence="2" id="KW-0808">Transferase</keyword>